<comment type="subcellular location">
    <subcellularLocation>
        <location evidence="1">Membrane</location>
        <topology evidence="1">Multi-pass membrane protein</topology>
    </subcellularLocation>
</comment>
<proteinExistence type="inferred from homology"/>
<comment type="cofactor">
    <cofactor evidence="8">
        <name>Zn(2+)</name>
        <dbReference type="ChEBI" id="CHEBI:29105"/>
    </cofactor>
</comment>
<evidence type="ECO:0000256" key="7">
    <source>
        <dbReference type="PIRSR" id="PIRSR608901-1"/>
    </source>
</evidence>
<dbReference type="InterPro" id="IPR008901">
    <property type="entry name" value="ACER"/>
</dbReference>
<dbReference type="Proteomes" id="UP000887229">
    <property type="component" value="Unassembled WGS sequence"/>
</dbReference>
<feature type="transmembrane region" description="Helical" evidence="10">
    <location>
        <begin position="129"/>
        <end position="147"/>
    </location>
</feature>
<feature type="binding site" evidence="8">
    <location>
        <position position="243"/>
    </location>
    <ligand>
        <name>Zn(2+)</name>
        <dbReference type="ChEBI" id="CHEBI:29105"/>
        <note>catalytic</note>
    </ligand>
</feature>
<dbReference type="GO" id="GO:0046514">
    <property type="term" value="P:ceramide catabolic process"/>
    <property type="evidence" value="ECO:0007669"/>
    <property type="project" value="TreeGrafter"/>
</dbReference>
<feature type="transmembrane region" description="Helical" evidence="10">
    <location>
        <begin position="244"/>
        <end position="264"/>
    </location>
</feature>
<reference evidence="11" key="1">
    <citation type="journal article" date="2021" name="IMA Fungus">
        <title>Genomic characterization of three marine fungi, including Emericellopsis atlantica sp. nov. with signatures of a generalist lifestyle and marine biomass degradation.</title>
        <authorList>
            <person name="Hagestad O.C."/>
            <person name="Hou L."/>
            <person name="Andersen J.H."/>
            <person name="Hansen E.H."/>
            <person name="Altermark B."/>
            <person name="Li C."/>
            <person name="Kuhnert E."/>
            <person name="Cox R.J."/>
            <person name="Crous P.W."/>
            <person name="Spatafora J.W."/>
            <person name="Lail K."/>
            <person name="Amirebrahimi M."/>
            <person name="Lipzen A."/>
            <person name="Pangilinan J."/>
            <person name="Andreopoulos W."/>
            <person name="Hayes R.D."/>
            <person name="Ng V."/>
            <person name="Grigoriev I.V."/>
            <person name="Jackson S.A."/>
            <person name="Sutton T.D.S."/>
            <person name="Dobson A.D.W."/>
            <person name="Rama T."/>
        </authorList>
    </citation>
    <scope>NUCLEOTIDE SEQUENCE</scope>
    <source>
        <strain evidence="11">TS7</strain>
    </source>
</reference>
<feature type="transmembrane region" description="Helical" evidence="10">
    <location>
        <begin position="153"/>
        <end position="172"/>
    </location>
</feature>
<keyword evidence="8" id="KW-0862">Zinc</keyword>
<feature type="binding site" evidence="8">
    <location>
        <position position="247"/>
    </location>
    <ligand>
        <name>Zn(2+)</name>
        <dbReference type="ChEBI" id="CHEBI:29105"/>
        <note>catalytic</note>
    </ligand>
</feature>
<feature type="transmembrane region" description="Helical" evidence="10">
    <location>
        <begin position="38"/>
        <end position="59"/>
    </location>
</feature>
<feature type="binding site" evidence="7">
    <location>
        <position position="33"/>
    </location>
    <ligand>
        <name>Ca(2+)</name>
        <dbReference type="ChEBI" id="CHEBI:29108"/>
    </ligand>
</feature>
<dbReference type="PANTHER" id="PTHR46187">
    <property type="entry name" value="ALKALINE CERAMIDASE 3"/>
    <property type="match status" value="1"/>
</dbReference>
<evidence type="ECO:0000256" key="2">
    <source>
        <dbReference type="ARBA" id="ARBA00009780"/>
    </source>
</evidence>
<feature type="transmembrane region" description="Helical" evidence="10">
    <location>
        <begin position="193"/>
        <end position="215"/>
    </location>
</feature>
<dbReference type="GO" id="GO:0046872">
    <property type="term" value="F:metal ion binding"/>
    <property type="evidence" value="ECO:0007669"/>
    <property type="project" value="UniProtKB-KW"/>
</dbReference>
<dbReference type="GO" id="GO:0005789">
    <property type="term" value="C:endoplasmic reticulum membrane"/>
    <property type="evidence" value="ECO:0007669"/>
    <property type="project" value="TreeGrafter"/>
</dbReference>
<evidence type="ECO:0000256" key="9">
    <source>
        <dbReference type="SAM" id="MobiDB-lite"/>
    </source>
</evidence>
<dbReference type="GO" id="GO:0016811">
    <property type="term" value="F:hydrolase activity, acting on carbon-nitrogen (but not peptide) bonds, in linear amides"/>
    <property type="evidence" value="ECO:0007669"/>
    <property type="project" value="InterPro"/>
</dbReference>
<evidence type="ECO:0000256" key="10">
    <source>
        <dbReference type="SAM" id="Phobius"/>
    </source>
</evidence>
<evidence type="ECO:0000256" key="3">
    <source>
        <dbReference type="ARBA" id="ARBA00022692"/>
    </source>
</evidence>
<dbReference type="Pfam" id="PF05875">
    <property type="entry name" value="Ceramidase"/>
    <property type="match status" value="1"/>
</dbReference>
<evidence type="ECO:0000313" key="11">
    <source>
        <dbReference type="EMBL" id="KAG9253544.1"/>
    </source>
</evidence>
<feature type="region of interest" description="Disordered" evidence="9">
    <location>
        <begin position="290"/>
        <end position="309"/>
    </location>
</feature>
<feature type="transmembrane region" description="Helical" evidence="10">
    <location>
        <begin position="105"/>
        <end position="122"/>
    </location>
</feature>
<dbReference type="EMBL" id="MU251257">
    <property type="protein sequence ID" value="KAG9253544.1"/>
    <property type="molecule type" value="Genomic_DNA"/>
</dbReference>
<keyword evidence="6 10" id="KW-0472">Membrane</keyword>
<evidence type="ECO:0000256" key="5">
    <source>
        <dbReference type="ARBA" id="ARBA00022989"/>
    </source>
</evidence>
<dbReference type="AlphaFoldDB" id="A0A9P8CN95"/>
<keyword evidence="12" id="KW-1185">Reference proteome</keyword>
<keyword evidence="7" id="KW-0479">Metal-binding</keyword>
<dbReference type="GeneID" id="70294552"/>
<accession>A0A9P8CN95</accession>
<protein>
    <submittedName>
        <fullName evidence="11">Ceramidase</fullName>
    </submittedName>
</protein>
<dbReference type="GO" id="GO:0046513">
    <property type="term" value="P:ceramide biosynthetic process"/>
    <property type="evidence" value="ECO:0007669"/>
    <property type="project" value="TreeGrafter"/>
</dbReference>
<name>A0A9P8CN95_9HYPO</name>
<evidence type="ECO:0000313" key="12">
    <source>
        <dbReference type="Proteomes" id="UP000887229"/>
    </source>
</evidence>
<comment type="similarity">
    <text evidence="2">Belongs to the alkaline ceramidase family.</text>
</comment>
<dbReference type="RefSeq" id="XP_046117468.1">
    <property type="nucleotide sequence ID" value="XM_046263649.1"/>
</dbReference>
<gene>
    <name evidence="11" type="ORF">F5Z01DRAFT_657494</name>
</gene>
<keyword evidence="4" id="KW-0378">Hydrolase</keyword>
<keyword evidence="3 10" id="KW-0812">Transmembrane</keyword>
<evidence type="ECO:0000256" key="4">
    <source>
        <dbReference type="ARBA" id="ARBA00022801"/>
    </source>
</evidence>
<feature type="binding site" evidence="7">
    <location>
        <position position="44"/>
    </location>
    <ligand>
        <name>Ca(2+)</name>
        <dbReference type="ChEBI" id="CHEBI:29108"/>
    </ligand>
</feature>
<dbReference type="PANTHER" id="PTHR46187:SF3">
    <property type="entry name" value="ALKALINE CERAMIDASE 3"/>
    <property type="match status" value="1"/>
</dbReference>
<dbReference type="OrthoDB" id="187171at2759"/>
<evidence type="ECO:0000256" key="6">
    <source>
        <dbReference type="ARBA" id="ARBA00023136"/>
    </source>
</evidence>
<keyword evidence="7" id="KW-0106">Calcium</keyword>
<feature type="transmembrane region" description="Helical" evidence="10">
    <location>
        <begin position="71"/>
        <end position="93"/>
    </location>
</feature>
<comment type="caution">
    <text evidence="11">The sequence shown here is derived from an EMBL/GenBank/DDBJ whole genome shotgun (WGS) entry which is preliminary data.</text>
</comment>
<keyword evidence="5 10" id="KW-1133">Transmembrane helix</keyword>
<organism evidence="11 12">
    <name type="scientific">Emericellopsis atlantica</name>
    <dbReference type="NCBI Taxonomy" id="2614577"/>
    <lineage>
        <taxon>Eukaryota</taxon>
        <taxon>Fungi</taxon>
        <taxon>Dikarya</taxon>
        <taxon>Ascomycota</taxon>
        <taxon>Pezizomycotina</taxon>
        <taxon>Sordariomycetes</taxon>
        <taxon>Hypocreomycetidae</taxon>
        <taxon>Hypocreales</taxon>
        <taxon>Bionectriaceae</taxon>
        <taxon>Emericellopsis</taxon>
    </lineage>
</organism>
<feature type="binding site" evidence="8">
    <location>
        <position position="92"/>
    </location>
    <ligand>
        <name>Zn(2+)</name>
        <dbReference type="ChEBI" id="CHEBI:29105"/>
        <note>catalytic</note>
    </ligand>
</feature>
<evidence type="ECO:0000256" key="8">
    <source>
        <dbReference type="PIRSR" id="PIRSR608901-2"/>
    </source>
</evidence>
<evidence type="ECO:0000256" key="1">
    <source>
        <dbReference type="ARBA" id="ARBA00004141"/>
    </source>
</evidence>
<sequence>MSSLGFLGLLYLPYPDYRTGFWGGQTSTLNFCEEDYALSFYCAEVVNASTNALFMWLGFKGIRNCLKESHDGVFLLAYVGYILVGLGSISFHATLKYPMQLVDELSMIYTTCLMMHASFAYLQSTYFSTMLGLALLCLSGTITLHYHTTKDPLFHQVAYAALTATVVFRSIWVMETQLRPALATRNSDRARHILQTMWTMVATGLLVFVGGFLIWNLDNVFCGEIRRLRRAVGLPWAILLEGHGWWHLMTGVGAYYYITWGIWLRHCLAGRELQYVLHWPHILTSMPEVRRHRESTDDAPVAGTRKSRE</sequence>